<proteinExistence type="predicted"/>
<dbReference type="Proteomes" id="UP000199459">
    <property type="component" value="Unassembled WGS sequence"/>
</dbReference>
<evidence type="ECO:0000313" key="1">
    <source>
        <dbReference type="EMBL" id="SEN44363.1"/>
    </source>
</evidence>
<dbReference type="RefSeq" id="WP_090633419.1">
    <property type="nucleotide sequence ID" value="NZ_FOCP01000018.1"/>
</dbReference>
<gene>
    <name evidence="1" type="ORF">SAMN05216325_11870</name>
</gene>
<organism evidence="1 2">
    <name type="scientific">Nitrosomonas marina</name>
    <dbReference type="NCBI Taxonomy" id="917"/>
    <lineage>
        <taxon>Bacteria</taxon>
        <taxon>Pseudomonadati</taxon>
        <taxon>Pseudomonadota</taxon>
        <taxon>Betaproteobacteria</taxon>
        <taxon>Nitrosomonadales</taxon>
        <taxon>Nitrosomonadaceae</taxon>
        <taxon>Nitrosomonas</taxon>
    </lineage>
</organism>
<dbReference type="EMBL" id="FOCP01000018">
    <property type="protein sequence ID" value="SEN44363.1"/>
    <property type="molecule type" value="Genomic_DNA"/>
</dbReference>
<evidence type="ECO:0000313" key="2">
    <source>
        <dbReference type="Proteomes" id="UP000199459"/>
    </source>
</evidence>
<reference evidence="1 2" key="1">
    <citation type="submission" date="2016-10" db="EMBL/GenBank/DDBJ databases">
        <authorList>
            <person name="de Groot N.N."/>
        </authorList>
    </citation>
    <scope>NUCLEOTIDE SEQUENCE [LARGE SCALE GENOMIC DNA]</scope>
    <source>
        <strain evidence="1 2">Nm22</strain>
    </source>
</reference>
<sequence>MNKEPANGFKIITDHNLNLLKESREISKKAVEELRGRHGIESLSQVSVDESFDYITKYYDIWLSATKHGKSIVNNDGLFLDSLAAFSAGFAFKSIHEIFEKESEKKTEDALRNMTENRR</sequence>
<accession>A0A1H8GK76</accession>
<name>A0A1H8GK76_9PROT</name>
<dbReference type="AlphaFoldDB" id="A0A1H8GK76"/>
<protein>
    <submittedName>
        <fullName evidence="1">Uncharacterized protein</fullName>
    </submittedName>
</protein>